<evidence type="ECO:0000313" key="1">
    <source>
        <dbReference type="EMBL" id="KAH6654094.1"/>
    </source>
</evidence>
<dbReference type="Proteomes" id="UP000758603">
    <property type="component" value="Unassembled WGS sequence"/>
</dbReference>
<gene>
    <name evidence="1" type="ORF">BKA67DRAFT_564130</name>
</gene>
<dbReference type="GeneID" id="70131603"/>
<dbReference type="AlphaFoldDB" id="A0A9P8ZXK6"/>
<accession>A0A9P8ZXK6</accession>
<sequence length="85" mass="9994">MLLDMELTWERDMCDANFVEIIYYNRLGRPESLTQKVRYSSDDDKEQSNQGLRSVVVSMRLDSPYFADARQSEDRTVIRIVALSR</sequence>
<dbReference type="EMBL" id="JAGPXC010000004">
    <property type="protein sequence ID" value="KAH6654094.1"/>
    <property type="molecule type" value="Genomic_DNA"/>
</dbReference>
<proteinExistence type="predicted"/>
<protein>
    <submittedName>
        <fullName evidence="1">Uncharacterized protein</fullName>
    </submittedName>
</protein>
<evidence type="ECO:0000313" key="2">
    <source>
        <dbReference type="Proteomes" id="UP000758603"/>
    </source>
</evidence>
<keyword evidence="2" id="KW-1185">Reference proteome</keyword>
<comment type="caution">
    <text evidence="1">The sequence shown here is derived from an EMBL/GenBank/DDBJ whole genome shotgun (WGS) entry which is preliminary data.</text>
</comment>
<name>A0A9P8ZXK6_9PEZI</name>
<dbReference type="RefSeq" id="XP_045958364.1">
    <property type="nucleotide sequence ID" value="XM_046102711.1"/>
</dbReference>
<organism evidence="1 2">
    <name type="scientific">Truncatella angustata</name>
    <dbReference type="NCBI Taxonomy" id="152316"/>
    <lineage>
        <taxon>Eukaryota</taxon>
        <taxon>Fungi</taxon>
        <taxon>Dikarya</taxon>
        <taxon>Ascomycota</taxon>
        <taxon>Pezizomycotina</taxon>
        <taxon>Sordariomycetes</taxon>
        <taxon>Xylariomycetidae</taxon>
        <taxon>Amphisphaeriales</taxon>
        <taxon>Sporocadaceae</taxon>
        <taxon>Truncatella</taxon>
    </lineage>
</organism>
<reference evidence="1" key="1">
    <citation type="journal article" date="2021" name="Nat. Commun.">
        <title>Genetic determinants of endophytism in the Arabidopsis root mycobiome.</title>
        <authorList>
            <person name="Mesny F."/>
            <person name="Miyauchi S."/>
            <person name="Thiergart T."/>
            <person name="Pickel B."/>
            <person name="Atanasova L."/>
            <person name="Karlsson M."/>
            <person name="Huettel B."/>
            <person name="Barry K.W."/>
            <person name="Haridas S."/>
            <person name="Chen C."/>
            <person name="Bauer D."/>
            <person name="Andreopoulos W."/>
            <person name="Pangilinan J."/>
            <person name="LaButti K."/>
            <person name="Riley R."/>
            <person name="Lipzen A."/>
            <person name="Clum A."/>
            <person name="Drula E."/>
            <person name="Henrissat B."/>
            <person name="Kohler A."/>
            <person name="Grigoriev I.V."/>
            <person name="Martin F.M."/>
            <person name="Hacquard S."/>
        </authorList>
    </citation>
    <scope>NUCLEOTIDE SEQUENCE</scope>
    <source>
        <strain evidence="1">MPI-SDFR-AT-0073</strain>
    </source>
</reference>